<proteinExistence type="inferred from homology"/>
<dbReference type="OrthoDB" id="3755432at2"/>
<feature type="DNA-binding region" description="OmpR/PhoB-type" evidence="3">
    <location>
        <begin position="1"/>
        <end position="90"/>
    </location>
</feature>
<dbReference type="STRING" id="630515.SAMN04489812_1563"/>
<evidence type="ECO:0000256" key="1">
    <source>
        <dbReference type="ARBA" id="ARBA00005820"/>
    </source>
</evidence>
<dbReference type="PANTHER" id="PTHR47691">
    <property type="entry name" value="REGULATOR-RELATED"/>
    <property type="match status" value="1"/>
</dbReference>
<organism evidence="5 6">
    <name type="scientific">Microlunatus soli</name>
    <dbReference type="NCBI Taxonomy" id="630515"/>
    <lineage>
        <taxon>Bacteria</taxon>
        <taxon>Bacillati</taxon>
        <taxon>Actinomycetota</taxon>
        <taxon>Actinomycetes</taxon>
        <taxon>Propionibacteriales</taxon>
        <taxon>Propionibacteriaceae</taxon>
        <taxon>Microlunatus</taxon>
    </lineage>
</organism>
<dbReference type="Pfam" id="PF13401">
    <property type="entry name" value="AAA_22"/>
    <property type="match status" value="1"/>
</dbReference>
<evidence type="ECO:0000313" key="5">
    <source>
        <dbReference type="EMBL" id="SDS32356.1"/>
    </source>
</evidence>
<dbReference type="Gene3D" id="1.10.10.10">
    <property type="entry name" value="Winged helix-like DNA-binding domain superfamily/Winged helix DNA-binding domain"/>
    <property type="match status" value="1"/>
</dbReference>
<dbReference type="InterPro" id="IPR011990">
    <property type="entry name" value="TPR-like_helical_dom_sf"/>
</dbReference>
<dbReference type="PROSITE" id="PS51755">
    <property type="entry name" value="OMPR_PHOB"/>
    <property type="match status" value="1"/>
</dbReference>
<dbReference type="RefSeq" id="WP_091522512.1">
    <property type="nucleotide sequence ID" value="NZ_LT629772.1"/>
</dbReference>
<dbReference type="GO" id="GO:0003677">
    <property type="term" value="F:DNA binding"/>
    <property type="evidence" value="ECO:0007669"/>
    <property type="project" value="UniProtKB-UniRule"/>
</dbReference>
<sequence>MHYDILGPLRVRTTDGEHVAVAGARQRSLLSLLALTPGRPVSVEELLTGQYEEDPPAEATNAIQAQISRLRRSLPPGSITFEAGRYRLHAQPEDVDVCRFERLSSAGHDRLQAGDATAAARLLQNALDLWRGPALSDVAGADAVIARLDEARLVASEDLVEAELALPSGTSVADLRALVEAHPLRERLWGLLMRALVAAGSPAEALSEYERARNLLAEELGTDPSPDLRAIHQEILRRDEPGWRSVPLQSTSFVGRSVEIDAVLADADAGRLVTVIGPGGVGKTRLAIEAADRIREPVAFVDLAAVSTDRQVVPAVLAALGRRDPLAGADDAADSERLAASLSTQHMVLLLDNCEHVVGGVLRVCRSLLSGSRGVRVIATSRVALGLTEELLVPLSGLAADSVSGAGSTGDPAVRLFTDRAVAVQPGFSLDDESRSAVREICAELDGLPLAIELAAARTRQFSTADLARRLIDQGRLQLLRGDPTAAERHQTLRAVVQWSWDLMSADQQRLARRLSVFVGGADFAAVEAVYGAEDADLLLAELVDHSLVETDGHRYRMLETVRSFCAEQLSAAGEDEPTRHRHAGYFLDRAERADPELRRADQLVWLDRLAVDDANLTAALEWTTDNDPPTAMRLVCVLAAYWWLSGRNGRAGEFAAELVGRLDDVGPPAGLEEEYVSCVVHAVPRASEEHWERAIAIMATRDRPLRHPFGAALWGMTVGPSDDTAAAEVLLSGDPWNHALARLSRVLLGMLGGRPEREEPEMRAALEEFRRLGDRWGTAQALDWLGQMTSWRGAWPAAHELWSEAFDLQSELGALEECASVLCHRAESMVREGRGEEAAALVDRAQQLLQRTGRPDDTWVQFLLSFGEVARLRGDTDEAARLIRKASVAADAGTLDVPWMAARIHTELGRLAELGQAPAEAERQHAAAVELAAAAPFASELAHAAEGAAGSAVLADHPERAARLLGAATSLRGLAIRGDVDVARISAAATDHLGPEAFARIFAEAARLDPESARDVVTAVEQSLDQSRNSTRN</sequence>
<dbReference type="SMART" id="SM01043">
    <property type="entry name" value="BTAD"/>
    <property type="match status" value="1"/>
</dbReference>
<keyword evidence="6" id="KW-1185">Reference proteome</keyword>
<evidence type="ECO:0000256" key="3">
    <source>
        <dbReference type="PROSITE-ProRule" id="PRU01091"/>
    </source>
</evidence>
<evidence type="ECO:0000259" key="4">
    <source>
        <dbReference type="PROSITE" id="PS51755"/>
    </source>
</evidence>
<dbReference type="Pfam" id="PF00486">
    <property type="entry name" value="Trans_reg_C"/>
    <property type="match status" value="1"/>
</dbReference>
<evidence type="ECO:0000313" key="6">
    <source>
        <dbReference type="Proteomes" id="UP000199103"/>
    </source>
</evidence>
<reference evidence="5 6" key="1">
    <citation type="submission" date="2016-10" db="EMBL/GenBank/DDBJ databases">
        <authorList>
            <person name="de Groot N.N."/>
        </authorList>
    </citation>
    <scope>NUCLEOTIDE SEQUENCE [LARGE SCALE GENOMIC DNA]</scope>
    <source>
        <strain evidence="5 6">DSM 21800</strain>
    </source>
</reference>
<dbReference type="InterPro" id="IPR036388">
    <property type="entry name" value="WH-like_DNA-bd_sf"/>
</dbReference>
<dbReference type="InterPro" id="IPR001867">
    <property type="entry name" value="OmpR/PhoB-type_DNA-bd"/>
</dbReference>
<comment type="similarity">
    <text evidence="1">Belongs to the AfsR/DnrI/RedD regulatory family.</text>
</comment>
<dbReference type="PANTHER" id="PTHR47691:SF3">
    <property type="entry name" value="HTH-TYPE TRANSCRIPTIONAL REGULATOR RV0890C-RELATED"/>
    <property type="match status" value="1"/>
</dbReference>
<dbReference type="AlphaFoldDB" id="A0A1H1RA14"/>
<dbReference type="SUPFAM" id="SSF48452">
    <property type="entry name" value="TPR-like"/>
    <property type="match status" value="2"/>
</dbReference>
<dbReference type="SUPFAM" id="SSF52540">
    <property type="entry name" value="P-loop containing nucleoside triphosphate hydrolases"/>
    <property type="match status" value="1"/>
</dbReference>
<dbReference type="SUPFAM" id="SSF46894">
    <property type="entry name" value="C-terminal effector domain of the bipartite response regulators"/>
    <property type="match status" value="1"/>
</dbReference>
<dbReference type="InterPro" id="IPR058852">
    <property type="entry name" value="HTH_77"/>
</dbReference>
<dbReference type="InterPro" id="IPR049945">
    <property type="entry name" value="AAA_22"/>
</dbReference>
<dbReference type="GO" id="GO:0016887">
    <property type="term" value="F:ATP hydrolysis activity"/>
    <property type="evidence" value="ECO:0007669"/>
    <property type="project" value="InterPro"/>
</dbReference>
<dbReference type="InterPro" id="IPR016032">
    <property type="entry name" value="Sig_transdc_resp-reg_C-effctor"/>
</dbReference>
<evidence type="ECO:0000256" key="2">
    <source>
        <dbReference type="ARBA" id="ARBA00023125"/>
    </source>
</evidence>
<dbReference type="Gene3D" id="3.40.50.300">
    <property type="entry name" value="P-loop containing nucleotide triphosphate hydrolases"/>
    <property type="match status" value="1"/>
</dbReference>
<dbReference type="SMART" id="SM00862">
    <property type="entry name" value="Trans_reg_C"/>
    <property type="match status" value="1"/>
</dbReference>
<dbReference type="Proteomes" id="UP000199103">
    <property type="component" value="Chromosome I"/>
</dbReference>
<name>A0A1H1RA14_9ACTN</name>
<gene>
    <name evidence="5" type="ORF">SAMN04489812_1563</name>
</gene>
<dbReference type="GO" id="GO:0000160">
    <property type="term" value="P:phosphorelay signal transduction system"/>
    <property type="evidence" value="ECO:0007669"/>
    <property type="project" value="InterPro"/>
</dbReference>
<dbReference type="CDD" id="cd15831">
    <property type="entry name" value="BTAD"/>
    <property type="match status" value="1"/>
</dbReference>
<feature type="domain" description="OmpR/PhoB-type" evidence="4">
    <location>
        <begin position="1"/>
        <end position="90"/>
    </location>
</feature>
<dbReference type="Pfam" id="PF25872">
    <property type="entry name" value="HTH_77"/>
    <property type="match status" value="1"/>
</dbReference>
<keyword evidence="2 3" id="KW-0238">DNA-binding</keyword>
<dbReference type="Pfam" id="PF03704">
    <property type="entry name" value="BTAD"/>
    <property type="match status" value="1"/>
</dbReference>
<protein>
    <submittedName>
        <fullName evidence="5">Predicted ATPase</fullName>
    </submittedName>
</protein>
<dbReference type="EMBL" id="LT629772">
    <property type="protein sequence ID" value="SDS32356.1"/>
    <property type="molecule type" value="Genomic_DNA"/>
</dbReference>
<accession>A0A1H1RA14</accession>
<dbReference type="InterPro" id="IPR005158">
    <property type="entry name" value="BTAD"/>
</dbReference>
<dbReference type="InterPro" id="IPR027417">
    <property type="entry name" value="P-loop_NTPase"/>
</dbReference>
<dbReference type="PRINTS" id="PR00364">
    <property type="entry name" value="DISEASERSIST"/>
</dbReference>
<dbReference type="GO" id="GO:0006355">
    <property type="term" value="P:regulation of DNA-templated transcription"/>
    <property type="evidence" value="ECO:0007669"/>
    <property type="project" value="InterPro"/>
</dbReference>
<dbReference type="Gene3D" id="1.25.40.10">
    <property type="entry name" value="Tetratricopeptide repeat domain"/>
    <property type="match status" value="2"/>
</dbReference>